<dbReference type="InterPro" id="IPR050706">
    <property type="entry name" value="Cyclic-di-GMP_PDE-like"/>
</dbReference>
<dbReference type="SMART" id="SM00052">
    <property type="entry name" value="EAL"/>
    <property type="match status" value="1"/>
</dbReference>
<sequence>MGERVTRESLLKFFVDSCCLLEDYDKIGRILDEELVKGNARLEEVVKDYREYQNVECLIPILIRLSRYYACQKANNLAVMYLIECQCILENLEKNHILKGYIYAELGYIYETKGMFKEAEFYYELAASFGKDHNLLILMSYSLERLIRVLMTLVQYKKLERIDKLDKKYSLQNVPIYLRKQLRWLKLYATQDFEEIVKIYGEEYRSEEGFMQEVIGAYALAQLNRVEEIEWDLQLLDISVSLPLNVYRLMYHLTYHLVHDKDEELERYMNNMMRKLKDKNQHGWLAFVCHLFVQSARIQKNEWMMSKLKVGLSEVNQQIHYEEQRSRPRIQGLYNSYRNYYKGIQLMPNKGKFRVVSWNRLPMLYQYDYTPKTLLGYFKFDACFYNDFKPSLLKSVIDVIQEEFVGEGITFSVEKEGLWFYFEVSCGEVKLKRKINRFVEYCYEKLGQPYFVTFCIPRLTAASFEETSNQVKRHFCQMVLNSNPKLPYQMNYCQGKPIAYNLLDQVHQAIEMADYRGEINIEYAPLYHRESNELFGIECSTVLDENRILSQLPIEDATIGRELLNIEREMYLFEVGCDYLKRHEEEHGVKLSLFIKFSRQALLHKWMPSRVISYLKEHKIDPNQVIISVNEDILFEQNDLIQKAVKRLREYDVNIALDEYGAGALTGSIRNLSIDYLRISSCFIQYLKSSKNYLSMMNSLINVCMSKDVKLCCSEIENESSLHLMSDFGIDVVSGSYYQGKLVV</sequence>
<dbReference type="SUPFAM" id="SSF141868">
    <property type="entry name" value="EAL domain-like"/>
    <property type="match status" value="1"/>
</dbReference>
<evidence type="ECO:0000313" key="2">
    <source>
        <dbReference type="EMBL" id="BEH89924.1"/>
    </source>
</evidence>
<organism evidence="2 3">
    <name type="scientific">Turicibacter faecis</name>
    <dbReference type="NCBI Taxonomy" id="2963365"/>
    <lineage>
        <taxon>Bacteria</taxon>
        <taxon>Bacillati</taxon>
        <taxon>Bacillota</taxon>
        <taxon>Erysipelotrichia</taxon>
        <taxon>Erysipelotrichales</taxon>
        <taxon>Turicibacteraceae</taxon>
        <taxon>Turicibacter</taxon>
    </lineage>
</organism>
<dbReference type="PANTHER" id="PTHR33121">
    <property type="entry name" value="CYCLIC DI-GMP PHOSPHODIESTERASE PDEF"/>
    <property type="match status" value="1"/>
</dbReference>
<proteinExistence type="predicted"/>
<keyword evidence="3" id="KW-1185">Reference proteome</keyword>
<dbReference type="InterPro" id="IPR001633">
    <property type="entry name" value="EAL_dom"/>
</dbReference>
<dbReference type="Gene3D" id="3.20.20.450">
    <property type="entry name" value="EAL domain"/>
    <property type="match status" value="1"/>
</dbReference>
<dbReference type="PANTHER" id="PTHR33121:SF70">
    <property type="entry name" value="SIGNALING PROTEIN YKOW"/>
    <property type="match status" value="1"/>
</dbReference>
<dbReference type="Proteomes" id="UP001432099">
    <property type="component" value="Chromosome"/>
</dbReference>
<feature type="domain" description="EAL" evidence="1">
    <location>
        <begin position="499"/>
        <end position="744"/>
    </location>
</feature>
<dbReference type="InterPro" id="IPR035919">
    <property type="entry name" value="EAL_sf"/>
</dbReference>
<dbReference type="Pfam" id="PF00563">
    <property type="entry name" value="EAL"/>
    <property type="match status" value="1"/>
</dbReference>
<dbReference type="EMBL" id="AP028127">
    <property type="protein sequence ID" value="BEH89924.1"/>
    <property type="molecule type" value="Genomic_DNA"/>
</dbReference>
<dbReference type="RefSeq" id="WP_338617731.1">
    <property type="nucleotide sequence ID" value="NZ_AP028127.1"/>
</dbReference>
<evidence type="ECO:0000259" key="1">
    <source>
        <dbReference type="PROSITE" id="PS50883"/>
    </source>
</evidence>
<accession>A0ABN6Z7Y8</accession>
<name>A0ABN6Z7Y8_9FIRM</name>
<dbReference type="PROSITE" id="PS50883">
    <property type="entry name" value="EAL"/>
    <property type="match status" value="1"/>
</dbReference>
<protein>
    <recommendedName>
        <fullName evidence="1">EAL domain-containing protein</fullName>
    </recommendedName>
</protein>
<gene>
    <name evidence="2" type="ORF">T23_00260</name>
</gene>
<evidence type="ECO:0000313" key="3">
    <source>
        <dbReference type="Proteomes" id="UP001432099"/>
    </source>
</evidence>
<reference evidence="2" key="1">
    <citation type="journal article" date="2024" name="Int. J. Syst. Evol. Microbiol.">
        <title>Turicibacter faecis sp. nov., isolated from faeces of heart failure mouse model.</title>
        <authorList>
            <person name="Imamura Y."/>
            <person name="Motooka D."/>
            <person name="Nakajima Y."/>
            <person name="Ito S."/>
            <person name="Kitakaze M."/>
            <person name="Iida T."/>
            <person name="Nakamura S."/>
        </authorList>
    </citation>
    <scope>NUCLEOTIDE SEQUENCE</scope>
    <source>
        <strain evidence="2">TC023</strain>
    </source>
</reference>